<feature type="chain" id="PRO_5029579920" evidence="1">
    <location>
        <begin position="25"/>
        <end position="112"/>
    </location>
</feature>
<keyword evidence="1" id="KW-0732">Signal</keyword>
<evidence type="ECO:0000313" key="3">
    <source>
        <dbReference type="Proteomes" id="UP000585474"/>
    </source>
</evidence>
<reference evidence="2 3" key="1">
    <citation type="submission" date="2019-07" db="EMBL/GenBank/DDBJ databases">
        <title>De Novo Assembly of kiwifruit Actinidia rufa.</title>
        <authorList>
            <person name="Sugita-Konishi S."/>
            <person name="Sato K."/>
            <person name="Mori E."/>
            <person name="Abe Y."/>
            <person name="Kisaki G."/>
            <person name="Hamano K."/>
            <person name="Suezawa K."/>
            <person name="Otani M."/>
            <person name="Fukuda T."/>
            <person name="Manabe T."/>
            <person name="Gomi K."/>
            <person name="Tabuchi M."/>
            <person name="Akimitsu K."/>
            <person name="Kataoka I."/>
        </authorList>
    </citation>
    <scope>NUCLEOTIDE SEQUENCE [LARGE SCALE GENOMIC DNA]</scope>
    <source>
        <strain evidence="3">cv. Fuchu</strain>
    </source>
</reference>
<proteinExistence type="predicted"/>
<feature type="signal peptide" evidence="1">
    <location>
        <begin position="1"/>
        <end position="24"/>
    </location>
</feature>
<gene>
    <name evidence="2" type="ORF">Acr_27g0008270</name>
</gene>
<organism evidence="2 3">
    <name type="scientific">Actinidia rufa</name>
    <dbReference type="NCBI Taxonomy" id="165716"/>
    <lineage>
        <taxon>Eukaryota</taxon>
        <taxon>Viridiplantae</taxon>
        <taxon>Streptophyta</taxon>
        <taxon>Embryophyta</taxon>
        <taxon>Tracheophyta</taxon>
        <taxon>Spermatophyta</taxon>
        <taxon>Magnoliopsida</taxon>
        <taxon>eudicotyledons</taxon>
        <taxon>Gunneridae</taxon>
        <taxon>Pentapetalae</taxon>
        <taxon>asterids</taxon>
        <taxon>Ericales</taxon>
        <taxon>Actinidiaceae</taxon>
        <taxon>Actinidia</taxon>
    </lineage>
</organism>
<dbReference type="Gene3D" id="2.60.40.420">
    <property type="entry name" value="Cupredoxins - blue copper proteins"/>
    <property type="match status" value="1"/>
</dbReference>
<name>A0A7J0H7T4_9ERIC</name>
<dbReference type="SUPFAM" id="SSF49503">
    <property type="entry name" value="Cupredoxins"/>
    <property type="match status" value="1"/>
</dbReference>
<comment type="caution">
    <text evidence="2">The sequence shown here is derived from an EMBL/GenBank/DDBJ whole genome shotgun (WGS) entry which is preliminary data.</text>
</comment>
<dbReference type="Proteomes" id="UP000585474">
    <property type="component" value="Unassembled WGS sequence"/>
</dbReference>
<keyword evidence="3" id="KW-1185">Reference proteome</keyword>
<dbReference type="InterPro" id="IPR008972">
    <property type="entry name" value="Cupredoxin"/>
</dbReference>
<dbReference type="AlphaFoldDB" id="A0A7J0H7T4"/>
<dbReference type="OrthoDB" id="959565at2759"/>
<protein>
    <submittedName>
        <fullName evidence="2">Early nodulin-like protein 5</fullName>
    </submittedName>
</protein>
<dbReference type="EMBL" id="BJWL01000027">
    <property type="protein sequence ID" value="GFZ19088.1"/>
    <property type="molecule type" value="Genomic_DNA"/>
</dbReference>
<sequence>MLLFLTLSVLAVTSFEFQVGDTNGWIVHPPMSQKFTMTGPPRTASKLATPFLDRSGPFYFISGSSGHCSRGQRMIVNKDSQSGSCSSSSGSSAAAVLLCGVVVARLAFSNMF</sequence>
<accession>A0A7J0H7T4</accession>
<evidence type="ECO:0000256" key="1">
    <source>
        <dbReference type="SAM" id="SignalP"/>
    </source>
</evidence>
<evidence type="ECO:0000313" key="2">
    <source>
        <dbReference type="EMBL" id="GFZ19088.1"/>
    </source>
</evidence>